<evidence type="ECO:0000313" key="2">
    <source>
        <dbReference type="EMBL" id="SFV84442.1"/>
    </source>
</evidence>
<dbReference type="InterPro" id="IPR008334">
    <property type="entry name" value="5'-Nucleotdase_C"/>
</dbReference>
<dbReference type="SUPFAM" id="SSF55816">
    <property type="entry name" value="5'-nucleotidase (syn. UDP-sugar hydrolase), C-terminal domain"/>
    <property type="match status" value="1"/>
</dbReference>
<dbReference type="InterPro" id="IPR036907">
    <property type="entry name" value="5'-Nucleotdase_C_sf"/>
</dbReference>
<evidence type="ECO:0000259" key="1">
    <source>
        <dbReference type="Pfam" id="PF02872"/>
    </source>
</evidence>
<accession>A0A1W1DSH8</accession>
<dbReference type="Pfam" id="PF02872">
    <property type="entry name" value="5_nucleotid_C"/>
    <property type="match status" value="1"/>
</dbReference>
<name>A0A1W1DSH8_9ZZZZ</name>
<dbReference type="GO" id="GO:0016787">
    <property type="term" value="F:hydrolase activity"/>
    <property type="evidence" value="ECO:0007669"/>
    <property type="project" value="InterPro"/>
</dbReference>
<organism evidence="2">
    <name type="scientific">hydrothermal vent metagenome</name>
    <dbReference type="NCBI Taxonomy" id="652676"/>
    <lineage>
        <taxon>unclassified sequences</taxon>
        <taxon>metagenomes</taxon>
        <taxon>ecological metagenomes</taxon>
    </lineage>
</organism>
<gene>
    <name evidence="2" type="ORF">MNB_SUP05-7-807</name>
</gene>
<dbReference type="EMBL" id="FPHW01000134">
    <property type="protein sequence ID" value="SFV84442.1"/>
    <property type="molecule type" value="Genomic_DNA"/>
</dbReference>
<feature type="domain" description="5'-Nucleotidase C-terminal" evidence="1">
    <location>
        <begin position="5"/>
        <end position="109"/>
    </location>
</feature>
<dbReference type="Gene3D" id="3.90.780.10">
    <property type="entry name" value="5'-Nucleotidase, C-terminal domain"/>
    <property type="match status" value="1"/>
</dbReference>
<proteinExistence type="predicted"/>
<protein>
    <submittedName>
        <fullName evidence="2">Sulfur oxidation protein SoxB</fullName>
    </submittedName>
</protein>
<dbReference type="AlphaFoldDB" id="A0A1W1DSH8"/>
<dbReference type="GO" id="GO:0009166">
    <property type="term" value="P:nucleotide catabolic process"/>
    <property type="evidence" value="ECO:0007669"/>
    <property type="project" value="InterPro"/>
</dbReference>
<sequence>MSAGVRWGTSVPAGHDVTMEDLMTNTSMTYGETYVSELKGAQLKDILEGIAENLFVQDPYLQSGGDMVRMGGMDYTIDPAAGLGERISEMKDDEGTPIDPNKSYKVSGWAQVGSIGNGRLMWDVAADYLRKQKHLNLSKVNHPTIKGVKDNPGIENYDGELI</sequence>
<reference evidence="2" key="1">
    <citation type="submission" date="2016-10" db="EMBL/GenBank/DDBJ databases">
        <authorList>
            <person name="de Groot N.N."/>
        </authorList>
    </citation>
    <scope>NUCLEOTIDE SEQUENCE</scope>
</reference>